<organism evidence="1 2">
    <name type="scientific">Cupriavidus gilardii J11</name>
    <dbReference type="NCBI Taxonomy" id="936133"/>
    <lineage>
        <taxon>Bacteria</taxon>
        <taxon>Pseudomonadati</taxon>
        <taxon>Pseudomonadota</taxon>
        <taxon>Betaproteobacteria</taxon>
        <taxon>Burkholderiales</taxon>
        <taxon>Burkholderiaceae</taxon>
        <taxon>Cupriavidus</taxon>
    </lineage>
</organism>
<comment type="caution">
    <text evidence="1">The sequence shown here is derived from an EMBL/GenBank/DDBJ whole genome shotgun (WGS) entry which is preliminary data.</text>
</comment>
<dbReference type="AlphaFoldDB" id="A0A562BX79"/>
<accession>A0A562BX79</accession>
<keyword evidence="2" id="KW-1185">Reference proteome</keyword>
<sequence length="231" mass="25741">MTSYRSPRDAARAIPAGHEMEELLKARMSLGHLMNGTHPLSGHDYELIGKFVQTYCVADLEARRVINCLTHIRLGTATTFALKLNDKDALAHLIACADTCVWNMELAEGIRRAAEIFVQHRHIRHMFAHWAGRRIPSHDSFIFFTASLGKQKLPQGAVMIEEEEDANVQYGLMPISNLLEEQKKLDGHAQYIANIGRELEAKAIQIAEQFAKDVADGKLTPKPYIVPGGGT</sequence>
<dbReference type="Proteomes" id="UP000318141">
    <property type="component" value="Unassembled WGS sequence"/>
</dbReference>
<evidence type="ECO:0000313" key="2">
    <source>
        <dbReference type="Proteomes" id="UP000318141"/>
    </source>
</evidence>
<dbReference type="EMBL" id="VLJN01000001">
    <property type="protein sequence ID" value="TWG89293.1"/>
    <property type="molecule type" value="Genomic_DNA"/>
</dbReference>
<dbReference type="OrthoDB" id="6637673at2"/>
<gene>
    <name evidence="1" type="ORF">L602_000100001830</name>
</gene>
<proteinExistence type="predicted"/>
<name>A0A562BX79_9BURK</name>
<reference evidence="1 2" key="1">
    <citation type="submission" date="2019-07" db="EMBL/GenBank/DDBJ databases">
        <title>Genome sequencing of lignin-degrading bacterial isolates.</title>
        <authorList>
            <person name="Gladden J."/>
        </authorList>
    </citation>
    <scope>NUCLEOTIDE SEQUENCE [LARGE SCALE GENOMIC DNA]</scope>
    <source>
        <strain evidence="1 2">J11</strain>
    </source>
</reference>
<protein>
    <submittedName>
        <fullName evidence="1">Uncharacterized protein</fullName>
    </submittedName>
</protein>
<evidence type="ECO:0000313" key="1">
    <source>
        <dbReference type="EMBL" id="TWG89293.1"/>
    </source>
</evidence>